<organism evidence="1 2">
    <name type="scientific">Strigamia maritima</name>
    <name type="common">European centipede</name>
    <name type="synonym">Geophilus maritimus</name>
    <dbReference type="NCBI Taxonomy" id="126957"/>
    <lineage>
        <taxon>Eukaryota</taxon>
        <taxon>Metazoa</taxon>
        <taxon>Ecdysozoa</taxon>
        <taxon>Arthropoda</taxon>
        <taxon>Myriapoda</taxon>
        <taxon>Chilopoda</taxon>
        <taxon>Pleurostigmophora</taxon>
        <taxon>Geophilomorpha</taxon>
        <taxon>Linotaeniidae</taxon>
        <taxon>Strigamia</taxon>
    </lineage>
</organism>
<evidence type="ECO:0000313" key="2">
    <source>
        <dbReference type="Proteomes" id="UP000014500"/>
    </source>
</evidence>
<dbReference type="Proteomes" id="UP000014500">
    <property type="component" value="Unassembled WGS sequence"/>
</dbReference>
<sequence length="79" mass="9521">MKTDKTKAWYKQHPWFTPGLSNTIYYSRVFFQDPDHVCDKEYKYKPDFYYINGTDKVSVPKNDSDLDKNPLDYRKIVCL</sequence>
<name>T1ISJ7_STRMM</name>
<dbReference type="EnsemblMetazoa" id="SMAR004073-RA">
    <property type="protein sequence ID" value="SMAR004073-PA"/>
    <property type="gene ID" value="SMAR004073"/>
</dbReference>
<protein>
    <submittedName>
        <fullName evidence="1">Uncharacterized protein</fullName>
    </submittedName>
</protein>
<dbReference type="AlphaFoldDB" id="T1ISJ7"/>
<keyword evidence="2" id="KW-1185">Reference proteome</keyword>
<dbReference type="EMBL" id="JH431434">
    <property type="status" value="NOT_ANNOTATED_CDS"/>
    <property type="molecule type" value="Genomic_DNA"/>
</dbReference>
<reference evidence="1" key="2">
    <citation type="submission" date="2015-02" db="UniProtKB">
        <authorList>
            <consortium name="EnsemblMetazoa"/>
        </authorList>
    </citation>
    <scope>IDENTIFICATION</scope>
</reference>
<accession>T1ISJ7</accession>
<proteinExistence type="predicted"/>
<dbReference type="HOGENOM" id="CLU_2609082_0_0_1"/>
<evidence type="ECO:0000313" key="1">
    <source>
        <dbReference type="EnsemblMetazoa" id="SMAR004073-PA"/>
    </source>
</evidence>
<reference evidence="2" key="1">
    <citation type="submission" date="2011-05" db="EMBL/GenBank/DDBJ databases">
        <authorList>
            <person name="Richards S.R."/>
            <person name="Qu J."/>
            <person name="Jiang H."/>
            <person name="Jhangiani S.N."/>
            <person name="Agravi P."/>
            <person name="Goodspeed R."/>
            <person name="Gross S."/>
            <person name="Mandapat C."/>
            <person name="Jackson L."/>
            <person name="Mathew T."/>
            <person name="Pu L."/>
            <person name="Thornton R."/>
            <person name="Saada N."/>
            <person name="Wilczek-Boney K.B."/>
            <person name="Lee S."/>
            <person name="Kovar C."/>
            <person name="Wu Y."/>
            <person name="Scherer S.E."/>
            <person name="Worley K.C."/>
            <person name="Muzny D.M."/>
            <person name="Gibbs R."/>
        </authorList>
    </citation>
    <scope>NUCLEOTIDE SEQUENCE</scope>
    <source>
        <strain evidence="2">Brora</strain>
    </source>
</reference>